<feature type="region of interest" description="Disordered" evidence="1">
    <location>
        <begin position="1"/>
        <end position="21"/>
    </location>
</feature>
<organism evidence="2">
    <name type="scientific">Rhizophora mucronata</name>
    <name type="common">Asiatic mangrove</name>
    <dbReference type="NCBI Taxonomy" id="61149"/>
    <lineage>
        <taxon>Eukaryota</taxon>
        <taxon>Viridiplantae</taxon>
        <taxon>Streptophyta</taxon>
        <taxon>Embryophyta</taxon>
        <taxon>Tracheophyta</taxon>
        <taxon>Spermatophyta</taxon>
        <taxon>Magnoliopsida</taxon>
        <taxon>eudicotyledons</taxon>
        <taxon>Gunneridae</taxon>
        <taxon>Pentapetalae</taxon>
        <taxon>rosids</taxon>
        <taxon>fabids</taxon>
        <taxon>Malpighiales</taxon>
        <taxon>Rhizophoraceae</taxon>
        <taxon>Rhizophora</taxon>
    </lineage>
</organism>
<proteinExistence type="predicted"/>
<name>A0A2P2NAH6_RHIMU</name>
<evidence type="ECO:0000256" key="1">
    <source>
        <dbReference type="SAM" id="MobiDB-lite"/>
    </source>
</evidence>
<dbReference type="AlphaFoldDB" id="A0A2P2NAH6"/>
<dbReference type="EMBL" id="GGEC01058993">
    <property type="protein sequence ID" value="MBX39477.1"/>
    <property type="molecule type" value="Transcribed_RNA"/>
</dbReference>
<sequence length="30" mass="3399">MSSKKEFRNFDLGSFSPPNTIPLTSHLFSL</sequence>
<accession>A0A2P2NAH6</accession>
<protein>
    <submittedName>
        <fullName evidence="2">Uncharacterized protein</fullName>
    </submittedName>
</protein>
<reference evidence="2" key="1">
    <citation type="submission" date="2018-02" db="EMBL/GenBank/DDBJ databases">
        <title>Rhizophora mucronata_Transcriptome.</title>
        <authorList>
            <person name="Meera S.P."/>
            <person name="Sreeshan A."/>
            <person name="Augustine A."/>
        </authorList>
    </citation>
    <scope>NUCLEOTIDE SEQUENCE</scope>
    <source>
        <tissue evidence="2">Leaf</tissue>
    </source>
</reference>
<evidence type="ECO:0000313" key="2">
    <source>
        <dbReference type="EMBL" id="MBX39477.1"/>
    </source>
</evidence>